<keyword evidence="1" id="KW-0812">Transmembrane</keyword>
<protein>
    <submittedName>
        <fullName evidence="2">Uncharacterized protein</fullName>
    </submittedName>
</protein>
<evidence type="ECO:0000313" key="3">
    <source>
        <dbReference type="Proteomes" id="UP000191663"/>
    </source>
</evidence>
<evidence type="ECO:0000313" key="2">
    <source>
        <dbReference type="EMBL" id="OPX18451.1"/>
    </source>
</evidence>
<dbReference type="AlphaFoldDB" id="A0A1V4QHF7"/>
<organism evidence="2 3">
    <name type="scientific">candidate division WOR-3 bacterium 4484_100</name>
    <dbReference type="NCBI Taxonomy" id="1936077"/>
    <lineage>
        <taxon>Bacteria</taxon>
        <taxon>Bacteria division WOR-3</taxon>
    </lineage>
</organism>
<keyword evidence="1" id="KW-1133">Transmembrane helix</keyword>
<keyword evidence="1" id="KW-0472">Membrane</keyword>
<sequence length="431" mass="50980">MSTVWFICLGLTEFMMLGPGPISGWPKSFFYDCPNKFLIFWEIYLELAMRYLTITFVFFISFNCTHYIKYIPDPENDVGEWVKNFSFQKSFHYSYELKTAWVSSSARGDCVIGLGEHIKGTWHRPESSVNFEYIGLGDIEYIRKDGKWEQAMRGEESNIFEQIKRVLEFDKFEYKEFDEGYWYRFKPNVPFLAPKRWREMQGWLKISTDNFLPEIIWAGLADSSIYYQIKIERYNSISRIRPPDREYQFFTISNAADPAVVFDSIKKRLDLLDLNYRLNIKDSILILRVPLYYRTADLESALAPGSLKVYGVTESKEDACEVVYLDEDPKRPVYLTKKLLDNSDIKDARIRFDVRTRPYIQLRLKKKVSLPTEIVFVFDHSLITKTRLDTKRKIDRIKVLIDMEYYRLEFLKAGVVRPLPHLELKPMGKGE</sequence>
<reference evidence="3" key="1">
    <citation type="submission" date="2017-01" db="EMBL/GenBank/DDBJ databases">
        <title>Novel pathways for hydrocarbon cycling and metabolic interdependencies in hydrothermal sediment communities.</title>
        <authorList>
            <person name="Dombrowski N."/>
            <person name="Seitz K."/>
            <person name="Teske A."/>
            <person name="Baker B."/>
        </authorList>
    </citation>
    <scope>NUCLEOTIDE SEQUENCE [LARGE SCALE GENOMIC DNA]</scope>
</reference>
<accession>A0A1V4QHF7</accession>
<name>A0A1V4QHF7_UNCW3</name>
<feature type="transmembrane region" description="Helical" evidence="1">
    <location>
        <begin position="48"/>
        <end position="68"/>
    </location>
</feature>
<proteinExistence type="predicted"/>
<gene>
    <name evidence="2" type="ORF">BXT86_01240</name>
</gene>
<evidence type="ECO:0000256" key="1">
    <source>
        <dbReference type="SAM" id="Phobius"/>
    </source>
</evidence>
<dbReference type="Proteomes" id="UP000191663">
    <property type="component" value="Unassembled WGS sequence"/>
</dbReference>
<dbReference type="EMBL" id="MUKB01000014">
    <property type="protein sequence ID" value="OPX18451.1"/>
    <property type="molecule type" value="Genomic_DNA"/>
</dbReference>
<comment type="caution">
    <text evidence="2">The sequence shown here is derived from an EMBL/GenBank/DDBJ whole genome shotgun (WGS) entry which is preliminary data.</text>
</comment>